<evidence type="ECO:0000313" key="5">
    <source>
        <dbReference type="EMBL" id="PMR76545.1"/>
    </source>
</evidence>
<dbReference type="AlphaFoldDB" id="A0A2N7U7X8"/>
<dbReference type="SUPFAM" id="SSF46689">
    <property type="entry name" value="Homeodomain-like"/>
    <property type="match status" value="2"/>
</dbReference>
<dbReference type="InterPro" id="IPR018062">
    <property type="entry name" value="HTH_AraC-typ_CS"/>
</dbReference>
<evidence type="ECO:0000256" key="3">
    <source>
        <dbReference type="ARBA" id="ARBA00023163"/>
    </source>
</evidence>
<dbReference type="InterPro" id="IPR002818">
    <property type="entry name" value="DJ-1/PfpI"/>
</dbReference>
<dbReference type="Proteomes" id="UP000235803">
    <property type="component" value="Unassembled WGS sequence"/>
</dbReference>
<evidence type="ECO:0000313" key="6">
    <source>
        <dbReference type="Proteomes" id="UP000235803"/>
    </source>
</evidence>
<keyword evidence="1" id="KW-0805">Transcription regulation</keyword>
<keyword evidence="6" id="KW-1185">Reference proteome</keyword>
<dbReference type="InterPro" id="IPR020449">
    <property type="entry name" value="Tscrpt_reg_AraC-type_HTH"/>
</dbReference>
<dbReference type="InterPro" id="IPR029062">
    <property type="entry name" value="Class_I_gatase-like"/>
</dbReference>
<accession>A0A2N7U7X8</accession>
<reference evidence="5 6" key="1">
    <citation type="submission" date="2018-01" db="EMBL/GenBank/DDBJ databases">
        <title>Halomonas endophytica sp. nov., isolated from storage liquid in the stems of Populus euphratica.</title>
        <authorList>
            <person name="Chen C."/>
        </authorList>
    </citation>
    <scope>NUCLEOTIDE SEQUENCE [LARGE SCALE GENOMIC DNA]</scope>
    <source>
        <strain evidence="5 6">MC28</strain>
    </source>
</reference>
<dbReference type="SMART" id="SM00342">
    <property type="entry name" value="HTH_ARAC"/>
    <property type="match status" value="1"/>
</dbReference>
<dbReference type="GO" id="GO:0003700">
    <property type="term" value="F:DNA-binding transcription factor activity"/>
    <property type="evidence" value="ECO:0007669"/>
    <property type="project" value="InterPro"/>
</dbReference>
<evidence type="ECO:0000259" key="4">
    <source>
        <dbReference type="PROSITE" id="PS01124"/>
    </source>
</evidence>
<dbReference type="GO" id="GO:0043565">
    <property type="term" value="F:sequence-specific DNA binding"/>
    <property type="evidence" value="ECO:0007669"/>
    <property type="project" value="InterPro"/>
</dbReference>
<dbReference type="PROSITE" id="PS00041">
    <property type="entry name" value="HTH_ARAC_FAMILY_1"/>
    <property type="match status" value="1"/>
</dbReference>
<evidence type="ECO:0000256" key="1">
    <source>
        <dbReference type="ARBA" id="ARBA00023015"/>
    </source>
</evidence>
<sequence>MTRPESVEPSLRVGFLLLDKFTLAAFGGLIDSLRLAADDGGQSRQIHAAWKIMTPGAQARAASCGLRVEGTNDFLDPSQFDYIAVCGGNDYLNDTPAPALNDYLRRAHDQRVRLLGICTGTFTIARAGLAAKRTVCVHWNVLDAFQKQFPQVRTSVDRLFVDEGDLITCAGSTAAIDLGLYLISRHCGRDRAQQAVRHMMLTGIRAPSLPQAHFRQDLENVADPRIRKAVHFMEQQLDHPPPLPAIARYVGVSSRQLERAFKAELGITPVRLQRTMRLQYGRWMIDNKLESITQIALDCGFADTAHFSREFRAHFGISPSRYRIDEIDTRKER</sequence>
<keyword evidence="3" id="KW-0804">Transcription</keyword>
<dbReference type="InterPro" id="IPR052158">
    <property type="entry name" value="INH-QAR"/>
</dbReference>
<dbReference type="Pfam" id="PF12833">
    <property type="entry name" value="HTH_18"/>
    <property type="match status" value="1"/>
</dbReference>
<protein>
    <submittedName>
        <fullName evidence="5">GlxA family transcriptional regulator</fullName>
    </submittedName>
</protein>
<dbReference type="PRINTS" id="PR00032">
    <property type="entry name" value="HTHARAC"/>
</dbReference>
<proteinExistence type="predicted"/>
<dbReference type="Gene3D" id="1.10.10.60">
    <property type="entry name" value="Homeodomain-like"/>
    <property type="match status" value="1"/>
</dbReference>
<dbReference type="EMBL" id="PNRF01000012">
    <property type="protein sequence ID" value="PMR76545.1"/>
    <property type="molecule type" value="Genomic_DNA"/>
</dbReference>
<organism evidence="5 6">
    <name type="scientific">Billgrantia endophytica</name>
    <dbReference type="NCBI Taxonomy" id="2033802"/>
    <lineage>
        <taxon>Bacteria</taxon>
        <taxon>Pseudomonadati</taxon>
        <taxon>Pseudomonadota</taxon>
        <taxon>Gammaproteobacteria</taxon>
        <taxon>Oceanospirillales</taxon>
        <taxon>Halomonadaceae</taxon>
        <taxon>Billgrantia</taxon>
    </lineage>
</organism>
<dbReference type="SUPFAM" id="SSF52317">
    <property type="entry name" value="Class I glutamine amidotransferase-like"/>
    <property type="match status" value="1"/>
</dbReference>
<feature type="domain" description="HTH araC/xylS-type" evidence="4">
    <location>
        <begin position="227"/>
        <end position="325"/>
    </location>
</feature>
<dbReference type="InterPro" id="IPR009057">
    <property type="entry name" value="Homeodomain-like_sf"/>
</dbReference>
<keyword evidence="2" id="KW-0238">DNA-binding</keyword>
<dbReference type="OrthoDB" id="6057514at2"/>
<dbReference type="CDD" id="cd03136">
    <property type="entry name" value="GATase1_AraC_ArgR_like"/>
    <property type="match status" value="1"/>
</dbReference>
<name>A0A2N7U7X8_9GAMM</name>
<dbReference type="Pfam" id="PF01965">
    <property type="entry name" value="DJ-1_PfpI"/>
    <property type="match status" value="1"/>
</dbReference>
<evidence type="ECO:0000256" key="2">
    <source>
        <dbReference type="ARBA" id="ARBA00023125"/>
    </source>
</evidence>
<dbReference type="PROSITE" id="PS01124">
    <property type="entry name" value="HTH_ARAC_FAMILY_2"/>
    <property type="match status" value="1"/>
</dbReference>
<gene>
    <name evidence="5" type="ORF">C1H69_05760</name>
</gene>
<comment type="caution">
    <text evidence="5">The sequence shown here is derived from an EMBL/GenBank/DDBJ whole genome shotgun (WGS) entry which is preliminary data.</text>
</comment>
<dbReference type="InterPro" id="IPR018060">
    <property type="entry name" value="HTH_AraC"/>
</dbReference>
<dbReference type="PANTHER" id="PTHR43130">
    <property type="entry name" value="ARAC-FAMILY TRANSCRIPTIONAL REGULATOR"/>
    <property type="match status" value="1"/>
</dbReference>
<dbReference type="PANTHER" id="PTHR43130:SF3">
    <property type="entry name" value="HTH-TYPE TRANSCRIPTIONAL REGULATOR RV1931C"/>
    <property type="match status" value="1"/>
</dbReference>
<dbReference type="Gene3D" id="3.40.50.880">
    <property type="match status" value="1"/>
</dbReference>
<dbReference type="RefSeq" id="WP_102652449.1">
    <property type="nucleotide sequence ID" value="NZ_PNRF01000012.1"/>
</dbReference>